<name>A0A7K1FHC9_9ACTN</name>
<comment type="caution">
    <text evidence="3">The sequence shown here is derived from an EMBL/GenBank/DDBJ whole genome shotgun (WGS) entry which is preliminary data.</text>
</comment>
<evidence type="ECO:0000313" key="4">
    <source>
        <dbReference type="Proteomes" id="UP000460221"/>
    </source>
</evidence>
<accession>A0A7K1FHC9</accession>
<keyword evidence="2" id="KW-0472">Membrane</keyword>
<gene>
    <name evidence="3" type="ORF">GIS00_01870</name>
</gene>
<evidence type="ECO:0000313" key="3">
    <source>
        <dbReference type="EMBL" id="MTD12693.1"/>
    </source>
</evidence>
<keyword evidence="4" id="KW-1185">Reference proteome</keyword>
<dbReference type="AlphaFoldDB" id="A0A7K1FHC9"/>
<organism evidence="3 4">
    <name type="scientific">Nakamurella alba</name>
    <dbReference type="NCBI Taxonomy" id="2665158"/>
    <lineage>
        <taxon>Bacteria</taxon>
        <taxon>Bacillati</taxon>
        <taxon>Actinomycetota</taxon>
        <taxon>Actinomycetes</taxon>
        <taxon>Nakamurellales</taxon>
        <taxon>Nakamurellaceae</taxon>
        <taxon>Nakamurella</taxon>
    </lineage>
</organism>
<reference evidence="3 4" key="1">
    <citation type="submission" date="2019-11" db="EMBL/GenBank/DDBJ databases">
        <authorList>
            <person name="Jiang L.-Q."/>
        </authorList>
    </citation>
    <scope>NUCLEOTIDE SEQUENCE [LARGE SCALE GENOMIC DNA]</scope>
    <source>
        <strain evidence="3 4">YIM 132087</strain>
    </source>
</reference>
<protein>
    <submittedName>
        <fullName evidence="3">DUF485 domain-containing protein</fullName>
    </submittedName>
</protein>
<keyword evidence="2" id="KW-1133">Transmembrane helix</keyword>
<dbReference type="Proteomes" id="UP000460221">
    <property type="component" value="Unassembled WGS sequence"/>
</dbReference>
<evidence type="ECO:0000256" key="1">
    <source>
        <dbReference type="SAM" id="MobiDB-lite"/>
    </source>
</evidence>
<keyword evidence="2" id="KW-0812">Transmembrane</keyword>
<proteinExistence type="predicted"/>
<dbReference type="InterPro" id="IPR007436">
    <property type="entry name" value="DUF485"/>
</dbReference>
<dbReference type="RefSeq" id="WP_154766712.1">
    <property type="nucleotide sequence ID" value="NZ_WLYK01000001.1"/>
</dbReference>
<feature type="compositionally biased region" description="Low complexity" evidence="1">
    <location>
        <begin position="1"/>
        <end position="19"/>
    </location>
</feature>
<dbReference type="PANTHER" id="PTHR38441:SF1">
    <property type="entry name" value="MEMBRANE PROTEIN"/>
    <property type="match status" value="1"/>
</dbReference>
<feature type="region of interest" description="Disordered" evidence="1">
    <location>
        <begin position="1"/>
        <end position="30"/>
    </location>
</feature>
<evidence type="ECO:0000256" key="2">
    <source>
        <dbReference type="SAM" id="Phobius"/>
    </source>
</evidence>
<feature type="transmembrane region" description="Helical" evidence="2">
    <location>
        <begin position="50"/>
        <end position="72"/>
    </location>
</feature>
<feature type="transmembrane region" description="Helical" evidence="2">
    <location>
        <begin position="84"/>
        <end position="105"/>
    </location>
</feature>
<dbReference type="EMBL" id="WLYK01000001">
    <property type="protein sequence ID" value="MTD12693.1"/>
    <property type="molecule type" value="Genomic_DNA"/>
</dbReference>
<sequence>MLSPRRSVTPTTRRSCVSSETDVSGRSETDFEHLQATPEFARLRRALRRFVFPMTVAFLAWYLLYVLLTAYARDFVSTKVFGSVNVGFLLGWGQFVTTFGIAILYSRYADRKLDPQAEQIREEAGEHR</sequence>
<dbReference type="PANTHER" id="PTHR38441">
    <property type="entry name" value="INTEGRAL MEMBRANE PROTEIN-RELATED"/>
    <property type="match status" value="1"/>
</dbReference>
<dbReference type="Pfam" id="PF04341">
    <property type="entry name" value="DUF485"/>
    <property type="match status" value="1"/>
</dbReference>